<gene>
    <name evidence="6" type="ORF">CVLEPA_LOCUS23348</name>
</gene>
<feature type="transmembrane region" description="Helical" evidence="5">
    <location>
        <begin position="149"/>
        <end position="168"/>
    </location>
</feature>
<comment type="subcellular location">
    <subcellularLocation>
        <location evidence="1">Membrane</location>
        <topology evidence="1">Multi-pass membrane protein</topology>
    </subcellularLocation>
</comment>
<evidence type="ECO:0000256" key="3">
    <source>
        <dbReference type="ARBA" id="ARBA00022989"/>
    </source>
</evidence>
<name>A0ABP0GG65_CLALP</name>
<keyword evidence="3 5" id="KW-1133">Transmembrane helix</keyword>
<proteinExistence type="predicted"/>
<feature type="transmembrane region" description="Helical" evidence="5">
    <location>
        <begin position="30"/>
        <end position="50"/>
    </location>
</feature>
<dbReference type="Proteomes" id="UP001642483">
    <property type="component" value="Unassembled WGS sequence"/>
</dbReference>
<keyword evidence="7" id="KW-1185">Reference proteome</keyword>
<dbReference type="EMBL" id="CAWYQH010000119">
    <property type="protein sequence ID" value="CAK8690776.1"/>
    <property type="molecule type" value="Genomic_DNA"/>
</dbReference>
<sequence>MKSELRKRKKFEISRQTSGKDDVIELKQEVGLIGGISMVVGTMIGSEIFLSPAGILAYANSVGASLCIWAGCGVLATFSALSFIELGLMIPKSGGEYQYLKEAYGDLFAFLLAWTNIIVTSPSAFAIIAFGFAQYVTAPFYPGCNPPDAIVKCGAAFCILLITSINCFSVKLSNFVQIFFTAAKLLIIAAIIIGGFVMLAQGKTEHLTNAFK</sequence>
<dbReference type="InterPro" id="IPR050598">
    <property type="entry name" value="AminoAcid_Transporter"/>
</dbReference>
<feature type="transmembrane region" description="Helical" evidence="5">
    <location>
        <begin position="62"/>
        <end position="86"/>
    </location>
</feature>
<dbReference type="Gene3D" id="1.20.1740.10">
    <property type="entry name" value="Amino acid/polyamine transporter I"/>
    <property type="match status" value="1"/>
</dbReference>
<protein>
    <submittedName>
        <fullName evidence="6">Uncharacterized protein</fullName>
    </submittedName>
</protein>
<evidence type="ECO:0000313" key="6">
    <source>
        <dbReference type="EMBL" id="CAK8690776.1"/>
    </source>
</evidence>
<dbReference type="PANTHER" id="PTHR11785:SF512">
    <property type="entry name" value="SOBREMESA, ISOFORM B"/>
    <property type="match status" value="1"/>
</dbReference>
<keyword evidence="2 5" id="KW-0812">Transmembrane</keyword>
<evidence type="ECO:0000256" key="5">
    <source>
        <dbReference type="SAM" id="Phobius"/>
    </source>
</evidence>
<feature type="transmembrane region" description="Helical" evidence="5">
    <location>
        <begin position="175"/>
        <end position="199"/>
    </location>
</feature>
<dbReference type="PANTHER" id="PTHR11785">
    <property type="entry name" value="AMINO ACID TRANSPORTER"/>
    <property type="match status" value="1"/>
</dbReference>
<reference evidence="6 7" key="1">
    <citation type="submission" date="2024-02" db="EMBL/GenBank/DDBJ databases">
        <authorList>
            <person name="Daric V."/>
            <person name="Darras S."/>
        </authorList>
    </citation>
    <scope>NUCLEOTIDE SEQUENCE [LARGE SCALE GENOMIC DNA]</scope>
</reference>
<dbReference type="Pfam" id="PF13520">
    <property type="entry name" value="AA_permease_2"/>
    <property type="match status" value="1"/>
</dbReference>
<feature type="transmembrane region" description="Helical" evidence="5">
    <location>
        <begin position="107"/>
        <end position="137"/>
    </location>
</feature>
<organism evidence="6 7">
    <name type="scientific">Clavelina lepadiformis</name>
    <name type="common">Light-bulb sea squirt</name>
    <name type="synonym">Ascidia lepadiformis</name>
    <dbReference type="NCBI Taxonomy" id="159417"/>
    <lineage>
        <taxon>Eukaryota</taxon>
        <taxon>Metazoa</taxon>
        <taxon>Chordata</taxon>
        <taxon>Tunicata</taxon>
        <taxon>Ascidiacea</taxon>
        <taxon>Aplousobranchia</taxon>
        <taxon>Clavelinidae</taxon>
        <taxon>Clavelina</taxon>
    </lineage>
</organism>
<accession>A0ABP0GG65</accession>
<dbReference type="InterPro" id="IPR002293">
    <property type="entry name" value="AA/rel_permease1"/>
</dbReference>
<evidence type="ECO:0000313" key="7">
    <source>
        <dbReference type="Proteomes" id="UP001642483"/>
    </source>
</evidence>
<evidence type="ECO:0000256" key="2">
    <source>
        <dbReference type="ARBA" id="ARBA00022692"/>
    </source>
</evidence>
<evidence type="ECO:0000256" key="4">
    <source>
        <dbReference type="ARBA" id="ARBA00023136"/>
    </source>
</evidence>
<evidence type="ECO:0000256" key="1">
    <source>
        <dbReference type="ARBA" id="ARBA00004141"/>
    </source>
</evidence>
<keyword evidence="4 5" id="KW-0472">Membrane</keyword>
<comment type="caution">
    <text evidence="6">The sequence shown here is derived from an EMBL/GenBank/DDBJ whole genome shotgun (WGS) entry which is preliminary data.</text>
</comment>